<dbReference type="PROSITE" id="PS51819">
    <property type="entry name" value="VOC"/>
    <property type="match status" value="1"/>
</dbReference>
<dbReference type="Gene3D" id="3.10.180.10">
    <property type="entry name" value="2,3-Dihydroxybiphenyl 1,2-Dioxygenase, domain 1"/>
    <property type="match status" value="1"/>
</dbReference>
<dbReference type="InterPro" id="IPR029068">
    <property type="entry name" value="Glyas_Bleomycin-R_OHBP_Dase"/>
</dbReference>
<dbReference type="InterPro" id="IPR052164">
    <property type="entry name" value="Anthracycline_SecMetBiosynth"/>
</dbReference>
<keyword evidence="2" id="KW-0223">Dioxygenase</keyword>
<sequence length="130" mass="13906">MSTDAMKQHGAFSWNELMTTDIEGAKAFYGELLGWSMGGIECGDMNYTMVKSGETEVAGLMGIPPEAAGMPPAWGAYVTVDDVDAMVTRVEKLGGKICVPPRDIPNVGRFVVIQDPQGAVLSLITYSNTE</sequence>
<dbReference type="CDD" id="cd07247">
    <property type="entry name" value="SgaA_N_like"/>
    <property type="match status" value="1"/>
</dbReference>
<name>A0A3B1B4F7_9ZZZZ</name>
<accession>A0A3B1B4F7</accession>
<evidence type="ECO:0000313" key="2">
    <source>
        <dbReference type="EMBL" id="VAX06884.1"/>
    </source>
</evidence>
<dbReference type="PANTHER" id="PTHR33993:SF14">
    <property type="entry name" value="GB|AAF24581.1"/>
    <property type="match status" value="1"/>
</dbReference>
<keyword evidence="2" id="KW-0560">Oxidoreductase</keyword>
<gene>
    <name evidence="2" type="ORF">MNBD_GAMMA26-1954</name>
</gene>
<dbReference type="InterPro" id="IPR004360">
    <property type="entry name" value="Glyas_Fos-R_dOase_dom"/>
</dbReference>
<reference evidence="2" key="1">
    <citation type="submission" date="2018-06" db="EMBL/GenBank/DDBJ databases">
        <authorList>
            <person name="Zhirakovskaya E."/>
        </authorList>
    </citation>
    <scope>NUCLEOTIDE SEQUENCE</scope>
</reference>
<dbReference type="SUPFAM" id="SSF54593">
    <property type="entry name" value="Glyoxalase/Bleomycin resistance protein/Dihydroxybiphenyl dioxygenase"/>
    <property type="match status" value="1"/>
</dbReference>
<feature type="domain" description="VOC" evidence="1">
    <location>
        <begin position="11"/>
        <end position="126"/>
    </location>
</feature>
<dbReference type="GO" id="GO:0051213">
    <property type="term" value="F:dioxygenase activity"/>
    <property type="evidence" value="ECO:0007669"/>
    <property type="project" value="UniProtKB-KW"/>
</dbReference>
<protein>
    <submittedName>
        <fullName evidence="2">Glyoxalase/bleomycin resistance protein/dioxygenase</fullName>
    </submittedName>
</protein>
<dbReference type="InterPro" id="IPR037523">
    <property type="entry name" value="VOC_core"/>
</dbReference>
<dbReference type="EMBL" id="UOFX01000020">
    <property type="protein sequence ID" value="VAX06884.1"/>
    <property type="molecule type" value="Genomic_DNA"/>
</dbReference>
<proteinExistence type="predicted"/>
<dbReference type="AlphaFoldDB" id="A0A3B1B4F7"/>
<evidence type="ECO:0000259" key="1">
    <source>
        <dbReference type="PROSITE" id="PS51819"/>
    </source>
</evidence>
<dbReference type="Pfam" id="PF00903">
    <property type="entry name" value="Glyoxalase"/>
    <property type="match status" value="1"/>
</dbReference>
<organism evidence="2">
    <name type="scientific">hydrothermal vent metagenome</name>
    <dbReference type="NCBI Taxonomy" id="652676"/>
    <lineage>
        <taxon>unclassified sequences</taxon>
        <taxon>metagenomes</taxon>
        <taxon>ecological metagenomes</taxon>
    </lineage>
</organism>
<dbReference type="PANTHER" id="PTHR33993">
    <property type="entry name" value="GLYOXALASE-RELATED"/>
    <property type="match status" value="1"/>
</dbReference>